<proteinExistence type="inferred from homology"/>
<protein>
    <recommendedName>
        <fullName evidence="4">Probable glycine dehydrogenase (decarboxylating) subunit 1</fullName>
        <ecNumber evidence="4">1.4.4.2</ecNumber>
    </recommendedName>
    <alternativeName>
        <fullName evidence="4">Glycine cleavage system P-protein subunit 1</fullName>
    </alternativeName>
    <alternativeName>
        <fullName evidence="4">Glycine decarboxylase subunit 1</fullName>
    </alternativeName>
    <alternativeName>
        <fullName evidence="4">Glycine dehydrogenase (aminomethyl-transferring) subunit 1</fullName>
    </alternativeName>
</protein>
<keyword evidence="2 4" id="KW-0560">Oxidoreductase</keyword>
<keyword evidence="7" id="KW-1185">Reference proteome</keyword>
<sequence length="440" mass="47878">MSLGKYVPATTAEQQLMLASMGMKSVEELYVSVPKELRIDELNIPKAKSEFEVRKVMTDIAAKNNVFTSIFRGAGAYHHYIPALVKQIAAKEEFLTAYTPYQAEISQGVLQAIFEFQTMITELTGMASANASVYDGATAAAEAVNMTIDRKRKKVLIGATVNPMTIQTVKTYCEGADVEMTIVPAKDGLTDLAALATLLDKETACLFIQQPNYFGQIEPAEAIGELVHERQSKYIMGVNPLAVTVLKSPAESGADIVTGEAQPLGLPLAYGGPYLGFMATTEKLTRSLPGRIAGETVDANGERAFVLTLQAREQHIRREKAASNICSNQAHCALTASIYLTTMGPHGVKEAARQSYSKTHYLAQELTKIAGFELKHSGPYFHEFLATSPIAPHLLMAKLEEHGILGGYPIGEDILWCATEMNTKEQIDQLVAVVKEVTVK</sequence>
<evidence type="ECO:0000313" key="7">
    <source>
        <dbReference type="Proteomes" id="UP000674938"/>
    </source>
</evidence>
<dbReference type="GO" id="GO:0004375">
    <property type="term" value="F:glycine dehydrogenase (decarboxylating) activity"/>
    <property type="evidence" value="ECO:0007669"/>
    <property type="project" value="UniProtKB-EC"/>
</dbReference>
<dbReference type="InterPro" id="IPR015421">
    <property type="entry name" value="PyrdxlP-dep_Trfase_major"/>
</dbReference>
<dbReference type="RefSeq" id="WP_209528422.1">
    <property type="nucleotide sequence ID" value="NZ_JAEEGA010000007.1"/>
</dbReference>
<feature type="domain" description="Glycine cleavage system P-protein N-terminal" evidence="5">
    <location>
        <begin position="5"/>
        <end position="433"/>
    </location>
</feature>
<dbReference type="Pfam" id="PF02347">
    <property type="entry name" value="GDC-P"/>
    <property type="match status" value="1"/>
</dbReference>
<evidence type="ECO:0000256" key="1">
    <source>
        <dbReference type="ARBA" id="ARBA00003788"/>
    </source>
</evidence>
<comment type="subunit">
    <text evidence="4">The glycine cleavage system is composed of four proteins: P, T, L and H. In this organism, the P 'protein' is a heterodimer of two subunits.</text>
</comment>
<comment type="similarity">
    <text evidence="4">Belongs to the GcvP family. N-terminal subunit subfamily.</text>
</comment>
<dbReference type="CDD" id="cd00613">
    <property type="entry name" value="GDC-P"/>
    <property type="match status" value="1"/>
</dbReference>
<dbReference type="Gene3D" id="3.90.1150.10">
    <property type="entry name" value="Aspartate Aminotransferase, domain 1"/>
    <property type="match status" value="1"/>
</dbReference>
<evidence type="ECO:0000256" key="2">
    <source>
        <dbReference type="ARBA" id="ARBA00023002"/>
    </source>
</evidence>
<dbReference type="InterPro" id="IPR015424">
    <property type="entry name" value="PyrdxlP-dep_Trfase"/>
</dbReference>
<evidence type="ECO:0000256" key="3">
    <source>
        <dbReference type="ARBA" id="ARBA00049026"/>
    </source>
</evidence>
<comment type="function">
    <text evidence="1 4">The glycine cleavage system catalyzes the degradation of glycine. The P protein binds the alpha-amino group of glycine through its pyridoxal phosphate cofactor; CO(2) is released and the remaining methylamine moiety is then transferred to the lipoamide cofactor of the H protein.</text>
</comment>
<dbReference type="NCBIfam" id="NF001696">
    <property type="entry name" value="PRK00451.1"/>
    <property type="match status" value="1"/>
</dbReference>
<dbReference type="HAMAP" id="MF_00712">
    <property type="entry name" value="GcvPA"/>
    <property type="match status" value="1"/>
</dbReference>
<dbReference type="GO" id="GO:0019464">
    <property type="term" value="P:glycine decarboxylation via glycine cleavage system"/>
    <property type="evidence" value="ECO:0007669"/>
    <property type="project" value="UniProtKB-UniRule"/>
</dbReference>
<dbReference type="PANTHER" id="PTHR42806">
    <property type="entry name" value="GLYCINE CLEAVAGE SYSTEM P-PROTEIN"/>
    <property type="match status" value="1"/>
</dbReference>
<dbReference type="Proteomes" id="UP000674938">
    <property type="component" value="Unassembled WGS sequence"/>
</dbReference>
<dbReference type="EMBL" id="JAEEGA010000007">
    <property type="protein sequence ID" value="MBP1041835.1"/>
    <property type="molecule type" value="Genomic_DNA"/>
</dbReference>
<dbReference type="EC" id="1.4.4.2" evidence="4"/>
<dbReference type="Gene3D" id="3.40.640.10">
    <property type="entry name" value="Type I PLP-dependent aspartate aminotransferase-like (Major domain)"/>
    <property type="match status" value="1"/>
</dbReference>
<dbReference type="InterPro" id="IPR015422">
    <property type="entry name" value="PyrdxlP-dep_Trfase_small"/>
</dbReference>
<dbReference type="PIRSF" id="PIRSF006815">
    <property type="entry name" value="GcvPA"/>
    <property type="match status" value="1"/>
</dbReference>
<comment type="caution">
    <text evidence="6">The sequence shown here is derived from an EMBL/GenBank/DDBJ whole genome shotgun (WGS) entry which is preliminary data.</text>
</comment>
<dbReference type="InterPro" id="IPR020581">
    <property type="entry name" value="GDC_P"/>
</dbReference>
<evidence type="ECO:0000256" key="4">
    <source>
        <dbReference type="HAMAP-Rule" id="MF_00712"/>
    </source>
</evidence>
<reference evidence="6" key="1">
    <citation type="submission" date="2020-12" db="EMBL/GenBank/DDBJ databases">
        <title>Vagococcus allomyrinae sp. nov. and Enterococcus lavae sp. nov., isolated from the larvae of Allomyrina dichotoma.</title>
        <authorList>
            <person name="Lee S.D."/>
        </authorList>
    </citation>
    <scope>NUCLEOTIDE SEQUENCE</scope>
    <source>
        <strain evidence="6">BWB3-3</strain>
    </source>
</reference>
<evidence type="ECO:0000259" key="5">
    <source>
        <dbReference type="Pfam" id="PF02347"/>
    </source>
</evidence>
<organism evidence="6 7">
    <name type="scientific">Vagococcus allomyrinae</name>
    <dbReference type="NCBI Taxonomy" id="2794353"/>
    <lineage>
        <taxon>Bacteria</taxon>
        <taxon>Bacillati</taxon>
        <taxon>Bacillota</taxon>
        <taxon>Bacilli</taxon>
        <taxon>Lactobacillales</taxon>
        <taxon>Enterococcaceae</taxon>
        <taxon>Vagococcus</taxon>
    </lineage>
</organism>
<accession>A0A940SV04</accession>
<comment type="catalytic activity">
    <reaction evidence="3 4">
        <text>N(6)-[(R)-lipoyl]-L-lysyl-[glycine-cleavage complex H protein] + glycine + H(+) = N(6)-[(R)-S(8)-aminomethyldihydrolipoyl]-L-lysyl-[glycine-cleavage complex H protein] + CO2</text>
        <dbReference type="Rhea" id="RHEA:24304"/>
        <dbReference type="Rhea" id="RHEA-COMP:10494"/>
        <dbReference type="Rhea" id="RHEA-COMP:10495"/>
        <dbReference type="ChEBI" id="CHEBI:15378"/>
        <dbReference type="ChEBI" id="CHEBI:16526"/>
        <dbReference type="ChEBI" id="CHEBI:57305"/>
        <dbReference type="ChEBI" id="CHEBI:83099"/>
        <dbReference type="ChEBI" id="CHEBI:83143"/>
        <dbReference type="EC" id="1.4.4.2"/>
    </reaction>
</comment>
<dbReference type="InterPro" id="IPR023010">
    <property type="entry name" value="GcvPA"/>
</dbReference>
<dbReference type="AlphaFoldDB" id="A0A940SV04"/>
<evidence type="ECO:0000313" key="6">
    <source>
        <dbReference type="EMBL" id="MBP1041835.1"/>
    </source>
</evidence>
<name>A0A940SV04_9ENTE</name>
<dbReference type="SUPFAM" id="SSF53383">
    <property type="entry name" value="PLP-dependent transferases"/>
    <property type="match status" value="1"/>
</dbReference>
<dbReference type="PANTHER" id="PTHR42806:SF1">
    <property type="entry name" value="GLYCINE DEHYDROGENASE (DECARBOXYLATING)"/>
    <property type="match status" value="1"/>
</dbReference>
<gene>
    <name evidence="4 6" type="primary">gcvPA</name>
    <name evidence="6" type="ORF">I6N95_12520</name>
</gene>
<dbReference type="GO" id="GO:0009116">
    <property type="term" value="P:nucleoside metabolic process"/>
    <property type="evidence" value="ECO:0007669"/>
    <property type="project" value="InterPro"/>
</dbReference>
<dbReference type="InterPro" id="IPR049315">
    <property type="entry name" value="GDC-P_N"/>
</dbReference>